<dbReference type="GO" id="GO:0005829">
    <property type="term" value="C:cytosol"/>
    <property type="evidence" value="ECO:0007669"/>
    <property type="project" value="TreeGrafter"/>
</dbReference>
<dbReference type="InterPro" id="IPR041492">
    <property type="entry name" value="HAD_2"/>
</dbReference>
<accession>A0A850PE18</accession>
<evidence type="ECO:0000313" key="1">
    <source>
        <dbReference type="EMBL" id="NVN40506.1"/>
    </source>
</evidence>
<evidence type="ECO:0000313" key="2">
    <source>
        <dbReference type="Proteomes" id="UP000585665"/>
    </source>
</evidence>
<dbReference type="Proteomes" id="UP000585665">
    <property type="component" value="Unassembled WGS sequence"/>
</dbReference>
<dbReference type="GO" id="GO:0016787">
    <property type="term" value="F:hydrolase activity"/>
    <property type="evidence" value="ECO:0007669"/>
    <property type="project" value="UniProtKB-KW"/>
</dbReference>
<dbReference type="InterPro" id="IPR050155">
    <property type="entry name" value="HAD-like_hydrolase_sf"/>
</dbReference>
<comment type="caution">
    <text evidence="1">The sequence shown here is derived from an EMBL/GenBank/DDBJ whole genome shotgun (WGS) entry which is preliminary data.</text>
</comment>
<reference evidence="1 2" key="1">
    <citation type="submission" date="2020-06" db="EMBL/GenBank/DDBJ databases">
        <title>Description of novel acetic acid bacteria.</title>
        <authorList>
            <person name="Sombolestani A."/>
        </authorList>
    </citation>
    <scope>NUCLEOTIDE SEQUENCE [LARGE SCALE GENOMIC DNA]</scope>
    <source>
        <strain evidence="1 2">LMG 27010</strain>
    </source>
</reference>
<organism evidence="1 2">
    <name type="scientific">Ameyamaea chiangmaiensis</name>
    <dbReference type="NCBI Taxonomy" id="442969"/>
    <lineage>
        <taxon>Bacteria</taxon>
        <taxon>Pseudomonadati</taxon>
        <taxon>Pseudomonadota</taxon>
        <taxon>Alphaproteobacteria</taxon>
        <taxon>Acetobacterales</taxon>
        <taxon>Acetobacteraceae</taxon>
        <taxon>Ameyamaea</taxon>
    </lineage>
</organism>
<proteinExistence type="predicted"/>
<dbReference type="Gene3D" id="1.10.150.240">
    <property type="entry name" value="Putative phosphatase, domain 2"/>
    <property type="match status" value="1"/>
</dbReference>
<dbReference type="GO" id="GO:0004713">
    <property type="term" value="F:protein tyrosine kinase activity"/>
    <property type="evidence" value="ECO:0007669"/>
    <property type="project" value="TreeGrafter"/>
</dbReference>
<dbReference type="InterPro" id="IPR023198">
    <property type="entry name" value="PGP-like_dom2"/>
</dbReference>
<sequence length="256" mass="28016">MIDRRREEFPVLNDVLSDTGPSALPHGSAILLDLDGTIIDSRHGIISTIHDVLRDMGHEPDLSQDLTWVVGPPLHDLIGEILHRYGDDRVEDAVRRYRALYESRGMHHSPVYDGMRDVIAGFAASPARLFLATSKPVHLARAILGLRELDGYFTQLHGARPDDSGAEKPELIAELLRQHRIAPEHAVMVGDRRFDISGAHANRVRAIGVLWGYGGADELTEAGADQLAAAPADLPGLVAEQLAAARRHDHADSRVS</sequence>
<dbReference type="InterPro" id="IPR023214">
    <property type="entry name" value="HAD_sf"/>
</dbReference>
<protein>
    <submittedName>
        <fullName evidence="1">HAD hydrolase-like protein</fullName>
    </submittedName>
</protein>
<dbReference type="Pfam" id="PF13419">
    <property type="entry name" value="HAD_2"/>
    <property type="match status" value="1"/>
</dbReference>
<keyword evidence="2" id="KW-1185">Reference proteome</keyword>
<dbReference type="SUPFAM" id="SSF56784">
    <property type="entry name" value="HAD-like"/>
    <property type="match status" value="1"/>
</dbReference>
<keyword evidence="1" id="KW-0378">Hydrolase</keyword>
<name>A0A850PE18_9PROT</name>
<dbReference type="PANTHER" id="PTHR43434">
    <property type="entry name" value="PHOSPHOGLYCOLATE PHOSPHATASE"/>
    <property type="match status" value="1"/>
</dbReference>
<gene>
    <name evidence="1" type="ORF">HUK82_08005</name>
</gene>
<dbReference type="SFLD" id="SFLDG01129">
    <property type="entry name" value="C1.5:_HAD__Beta-PGM__Phosphata"/>
    <property type="match status" value="1"/>
</dbReference>
<dbReference type="PANTHER" id="PTHR43434:SF20">
    <property type="entry name" value="5'-NUCLEOTIDASE"/>
    <property type="match status" value="1"/>
</dbReference>
<dbReference type="Gene3D" id="3.40.50.1000">
    <property type="entry name" value="HAD superfamily/HAD-like"/>
    <property type="match status" value="1"/>
</dbReference>
<dbReference type="InterPro" id="IPR036412">
    <property type="entry name" value="HAD-like_sf"/>
</dbReference>
<dbReference type="SFLD" id="SFLDS00003">
    <property type="entry name" value="Haloacid_Dehalogenase"/>
    <property type="match status" value="1"/>
</dbReference>
<dbReference type="AlphaFoldDB" id="A0A850PE18"/>
<dbReference type="EMBL" id="JABXXR010000047">
    <property type="protein sequence ID" value="NVN40506.1"/>
    <property type="molecule type" value="Genomic_DNA"/>
</dbReference>